<dbReference type="EMBL" id="PKHE01000007">
    <property type="protein sequence ID" value="PKY89486.1"/>
    <property type="molecule type" value="Genomic_DNA"/>
</dbReference>
<dbReference type="PROSITE" id="PS50110">
    <property type="entry name" value="RESPONSE_REGULATORY"/>
    <property type="match status" value="1"/>
</dbReference>
<evidence type="ECO:0000259" key="2">
    <source>
        <dbReference type="PROSITE" id="PS50110"/>
    </source>
</evidence>
<dbReference type="GO" id="GO:0000156">
    <property type="term" value="F:phosphorelay response regulator activity"/>
    <property type="evidence" value="ECO:0007669"/>
    <property type="project" value="InterPro"/>
</dbReference>
<dbReference type="InterPro" id="IPR007492">
    <property type="entry name" value="LytTR_DNA-bd_dom"/>
</dbReference>
<dbReference type="Gene3D" id="2.40.50.1020">
    <property type="entry name" value="LytTr DNA-binding domain"/>
    <property type="match status" value="1"/>
</dbReference>
<dbReference type="Proteomes" id="UP000234384">
    <property type="component" value="Unassembled WGS sequence"/>
</dbReference>
<proteinExistence type="predicted"/>
<dbReference type="RefSeq" id="WP_101954130.1">
    <property type="nucleotide sequence ID" value="NZ_PKHE01000007.1"/>
</dbReference>
<dbReference type="PROSITE" id="PS50930">
    <property type="entry name" value="HTH_LYTTR"/>
    <property type="match status" value="1"/>
</dbReference>
<protein>
    <recommendedName>
        <fullName evidence="6">DNA-binding response regulator</fullName>
    </recommendedName>
</protein>
<comment type="caution">
    <text evidence="4">The sequence shown here is derived from an EMBL/GenBank/DDBJ whole genome shotgun (WGS) entry which is preliminary data.</text>
</comment>
<feature type="domain" description="Response regulatory" evidence="2">
    <location>
        <begin position="3"/>
        <end position="122"/>
    </location>
</feature>
<evidence type="ECO:0000313" key="5">
    <source>
        <dbReference type="Proteomes" id="UP000234384"/>
    </source>
</evidence>
<feature type="domain" description="HTH LytTR-type" evidence="3">
    <location>
        <begin position="144"/>
        <end position="231"/>
    </location>
</feature>
<gene>
    <name evidence="4" type="ORF">CYJ57_03740</name>
</gene>
<dbReference type="InterPro" id="IPR046947">
    <property type="entry name" value="LytR-like"/>
</dbReference>
<dbReference type="Pfam" id="PF00072">
    <property type="entry name" value="Response_reg"/>
    <property type="match status" value="1"/>
</dbReference>
<evidence type="ECO:0000259" key="3">
    <source>
        <dbReference type="PROSITE" id="PS50930"/>
    </source>
</evidence>
<dbReference type="PANTHER" id="PTHR37299:SF1">
    <property type="entry name" value="STAGE 0 SPORULATION PROTEIN A HOMOLOG"/>
    <property type="match status" value="1"/>
</dbReference>
<reference evidence="4 5" key="1">
    <citation type="submission" date="2017-12" db="EMBL/GenBank/DDBJ databases">
        <title>Phylogenetic diversity of female urinary microbiome.</title>
        <authorList>
            <person name="Thomas-White K."/>
            <person name="Wolfe A.J."/>
        </authorList>
    </citation>
    <scope>NUCLEOTIDE SEQUENCE [LARGE SCALE GENOMIC DNA]</scope>
    <source>
        <strain evidence="4 5">UMB0898</strain>
    </source>
</reference>
<evidence type="ECO:0008006" key="6">
    <source>
        <dbReference type="Google" id="ProtNLM"/>
    </source>
</evidence>
<dbReference type="OrthoDB" id="9809318at2"/>
<dbReference type="InterPro" id="IPR011006">
    <property type="entry name" value="CheY-like_superfamily"/>
</dbReference>
<dbReference type="GO" id="GO:0003677">
    <property type="term" value="F:DNA binding"/>
    <property type="evidence" value="ECO:0007669"/>
    <property type="project" value="InterPro"/>
</dbReference>
<organism evidence="4 5">
    <name type="scientific">Falseniella ignava</name>
    <dbReference type="NCBI Taxonomy" id="137730"/>
    <lineage>
        <taxon>Bacteria</taxon>
        <taxon>Bacillati</taxon>
        <taxon>Bacillota</taxon>
        <taxon>Bacilli</taxon>
        <taxon>Lactobacillales</taxon>
        <taxon>Aerococcaceae</taxon>
        <taxon>Falseniella</taxon>
    </lineage>
</organism>
<feature type="modified residue" description="4-aspartylphosphate" evidence="1">
    <location>
        <position position="59"/>
    </location>
</feature>
<name>A0A2I1K1E6_9LACT</name>
<dbReference type="SMART" id="SM00850">
    <property type="entry name" value="LytTR"/>
    <property type="match status" value="1"/>
</dbReference>
<evidence type="ECO:0000256" key="1">
    <source>
        <dbReference type="PROSITE-ProRule" id="PRU00169"/>
    </source>
</evidence>
<evidence type="ECO:0000313" key="4">
    <source>
        <dbReference type="EMBL" id="PKY89486.1"/>
    </source>
</evidence>
<dbReference type="SUPFAM" id="SSF52172">
    <property type="entry name" value="CheY-like"/>
    <property type="match status" value="1"/>
</dbReference>
<dbReference type="PANTHER" id="PTHR37299">
    <property type="entry name" value="TRANSCRIPTIONAL REGULATOR-RELATED"/>
    <property type="match status" value="1"/>
</dbReference>
<accession>A0A2I1K1E6</accession>
<dbReference type="Pfam" id="PF04397">
    <property type="entry name" value="LytTR"/>
    <property type="match status" value="1"/>
</dbReference>
<keyword evidence="1" id="KW-0597">Phosphoprotein</keyword>
<dbReference type="SMART" id="SM00448">
    <property type="entry name" value="REC"/>
    <property type="match status" value="1"/>
</dbReference>
<dbReference type="Gene3D" id="3.40.50.2300">
    <property type="match status" value="1"/>
</dbReference>
<dbReference type="InterPro" id="IPR001789">
    <property type="entry name" value="Sig_transdc_resp-reg_receiver"/>
</dbReference>
<dbReference type="AlphaFoldDB" id="A0A2I1K1E6"/>
<sequence>MLNIVVVDDEQIQRDYMEALIQQACQALQVDCSITCLESSEHFLFELEEHPEWQLLFLDIEMPTLDGMSLAHQIRQIAPQIEIIFATGYSEYAVAGYQVDALDFLVKPIDHADIERVIQKYLTIQPVQEHYVLVDTIDGVSRALNANEIYWVEVNRRRLTIALEDEQIELGETLAAFREKLNADFISPHRSYLINLNHVSAIHANEVQMEDGTAIPLSRRLLKEVQAAFVSHYRKGAY</sequence>